<dbReference type="Proteomes" id="UP000214365">
    <property type="component" value="Unassembled WGS sequence"/>
</dbReference>
<dbReference type="SMART" id="SM00973">
    <property type="entry name" value="Sec63"/>
    <property type="match status" value="1"/>
</dbReference>
<dbReference type="InterPro" id="IPR057842">
    <property type="entry name" value="WH_MER3"/>
</dbReference>
<feature type="compositionally biased region" description="Polar residues" evidence="11">
    <location>
        <begin position="1383"/>
        <end position="1396"/>
    </location>
</feature>
<dbReference type="InterPro" id="IPR036390">
    <property type="entry name" value="WH_DNA-bd_sf"/>
</dbReference>
<keyword evidence="3" id="KW-0378">Hydrolase</keyword>
<dbReference type="FunFam" id="1.10.3380.10:FF:000012">
    <property type="entry name" value="DEAD/DEAH box DNA helicase"/>
    <property type="match status" value="1"/>
</dbReference>
<dbReference type="OrthoDB" id="5575at2759"/>
<keyword evidence="6" id="KW-0413">Isomerase</keyword>
<dbReference type="GO" id="GO:0003676">
    <property type="term" value="F:nucleic acid binding"/>
    <property type="evidence" value="ECO:0007669"/>
    <property type="project" value="InterPro"/>
</dbReference>
<dbReference type="Pfam" id="PF23445">
    <property type="entry name" value="WHD_SNRNP200"/>
    <property type="match status" value="1"/>
</dbReference>
<dbReference type="FunFam" id="3.40.50.300:FF:001076">
    <property type="entry name" value="ATP-dependent DNA helicase MER3"/>
    <property type="match status" value="1"/>
</dbReference>
<evidence type="ECO:0000259" key="12">
    <source>
        <dbReference type="PROSITE" id="PS51192"/>
    </source>
</evidence>
<dbReference type="Gene3D" id="1.10.3380.10">
    <property type="entry name" value="Sec63 N-terminal domain-like domain"/>
    <property type="match status" value="1"/>
</dbReference>
<feature type="compositionally biased region" description="Polar residues" evidence="11">
    <location>
        <begin position="53"/>
        <end position="62"/>
    </location>
</feature>
<dbReference type="SUPFAM" id="SSF158702">
    <property type="entry name" value="Sec63 N-terminal domain-like"/>
    <property type="match status" value="1"/>
</dbReference>
<feature type="compositionally biased region" description="Basic residues" evidence="11">
    <location>
        <begin position="1217"/>
        <end position="1228"/>
    </location>
</feature>
<feature type="region of interest" description="Disordered" evidence="11">
    <location>
        <begin position="983"/>
        <end position="1018"/>
    </location>
</feature>
<evidence type="ECO:0000256" key="2">
    <source>
        <dbReference type="ARBA" id="ARBA00022741"/>
    </source>
</evidence>
<dbReference type="PROSITE" id="PS51192">
    <property type="entry name" value="HELICASE_ATP_BIND_1"/>
    <property type="match status" value="1"/>
</dbReference>
<protein>
    <recommendedName>
        <fullName evidence="9">DNA 3'-5' helicase</fullName>
        <ecNumber evidence="9">5.6.2.4</ecNumber>
    </recommendedName>
</protein>
<evidence type="ECO:0000256" key="6">
    <source>
        <dbReference type="ARBA" id="ARBA00023235"/>
    </source>
</evidence>
<dbReference type="Pfam" id="PF00271">
    <property type="entry name" value="Helicase_C"/>
    <property type="match status" value="1"/>
</dbReference>
<dbReference type="InterPro" id="IPR036388">
    <property type="entry name" value="WH-like_DNA-bd_sf"/>
</dbReference>
<evidence type="ECO:0000256" key="1">
    <source>
        <dbReference type="ARBA" id="ARBA00010140"/>
    </source>
</evidence>
<dbReference type="SMART" id="SM00487">
    <property type="entry name" value="DEXDc"/>
    <property type="match status" value="1"/>
</dbReference>
<dbReference type="Gene3D" id="1.10.10.10">
    <property type="entry name" value="Winged helix-like DNA-binding domain superfamily/Winged helix DNA-binding domain"/>
    <property type="match status" value="1"/>
</dbReference>
<name>A0A225B430_TALAT</name>
<feature type="region of interest" description="Disordered" evidence="11">
    <location>
        <begin position="1345"/>
        <end position="1399"/>
    </location>
</feature>
<feature type="domain" description="Helicase C-terminal" evidence="13">
    <location>
        <begin position="388"/>
        <end position="576"/>
    </location>
</feature>
<dbReference type="GO" id="GO:0016787">
    <property type="term" value="F:hydrolase activity"/>
    <property type="evidence" value="ECO:0007669"/>
    <property type="project" value="UniProtKB-KW"/>
</dbReference>
<dbReference type="InterPro" id="IPR027417">
    <property type="entry name" value="P-loop_NTPase"/>
</dbReference>
<sequence length="1420" mass="159789">MSFSHSNPNFIAAVEDDVPFDTFDRELLAQLREQQEDSRPAARRNGFQHSVGSLSNQFTQEPPTCPTSPVIGPYSSSPDTSFQSSPLLRYFRPSQPQLYSTPAFSGTRNWTTIIDDKAGHQLPASPSLPRQISFKHAPPVVQGINLIETQALPDRFRALFPYPLFNAVQSKCFTHVYENDYNVVVSAPTGSGKTVIMELAICRLVNILKDGLFKLVYQAPTRALCSERFRDWSTKFTSLGLQCAELTGDTDYAQSRLVQTASIIITTPEKWDSMTRRWRDHAKLMQLIRLFLIDEVHVLNETRGAALEAVISRMKSVGSNVRFIALSATIPNSEDIATWLGKNDTLQHLPAHKEHFGEDFRPTKLQKFVYGYPCAGNDFAFDRLCGSKLPEIISKHSNRKPMMIFCCTRNSAISTAKELSKLWSNTIPYKRLWSAPVKIPVVKNADLKALVNAGVAFHHAGLDSEDRHTVEKAFLDGKLTIICCTSTLAVGVNLPCYLVIVKNTVCWQDGGCKEYTDLEIMQMLGRAGRPQFGGSAVAVILTKKERVPFYEKMISGTEQLESCLHLNLIDHLNAEISLGTISDIQSAIKWLAGTFLFVRLRRNPTRYKLKENADRRDEDEVLQQICEKDVKLLQESDLVSQQGPIKSTPFGDAMAKYYVKFETMKTILSLPPRAKISEILSAISQAEEFHELRLKASERPFYRELNRAHGIRFPIKVDVAQHPHKISLLIQSELGAVDFPSGEQFQKHKLQVQQDKAMVFNHINRLIHCIIDCQIHNEDAVAVRNSLELGRSFAGRVWENSPLQMKQIEQIGVVAVRKLASAGITTIQSLEETEAHRIDTILSKNPPFGMKVLARLAEFPKLRVTIKMIGKASKVGKSVRITFKVDTGFLNEKKPTFFHKRPVYVCFLSEISDGRLVDFRRMSAQKLQNDHEILLNAEITNPLQHITCYVMCDEIGGTCQYAELKPNVPEYFFSGDYSDKMPKTSDNFSMNTSRRRNGDIPKPTKLSSRTENFDDDDLPDDAFLAASYDIDNNHSQQQTLADLAPTESRGSERGKCEHPRDTNGGQPVLLDNGKYKCNHKCKDKSTCKHFCCREGLDKPPKLHDKTTSMKPRQDDRTKSSQLALSGNKRGKTTSKKNTHEDNEFSYDDAIDYLDLTQPTRPQLSKCYLTKQPQKQKASDREAIDSKATRMANLDILSSQTAFLKSSPTLDKSERNIAGRRHSHAHRKHSSSEYDDSSLDELFSPARPVAQEISKSDSRPKKLGDAVDPDGSFDQNEYLSNPHIARTEQHAPSIFQTSVTDVSKILSKNAPNSTSFDTEIVLPQVLHEKDMDLDAELKAKSLKRRAEPLNNITSSSKNISKRPKTETQSVSADQDNEARRHHLVSSSELQASSMDQSRAQDEDIDQLLLQEFGDIVNFSGI</sequence>
<dbReference type="GO" id="GO:0007131">
    <property type="term" value="P:reciprocal meiotic recombination"/>
    <property type="evidence" value="ECO:0007669"/>
    <property type="project" value="UniProtKB-ARBA"/>
</dbReference>
<dbReference type="Gene3D" id="3.40.50.300">
    <property type="entry name" value="P-loop containing nucleotide triphosphate hydrolases"/>
    <property type="match status" value="2"/>
</dbReference>
<evidence type="ECO:0000256" key="10">
    <source>
        <dbReference type="ARBA" id="ARBA00048988"/>
    </source>
</evidence>
<dbReference type="SMART" id="SM00490">
    <property type="entry name" value="HELICc"/>
    <property type="match status" value="1"/>
</dbReference>
<feature type="compositionally biased region" description="Basic and acidic residues" evidence="11">
    <location>
        <begin position="1049"/>
        <end position="1061"/>
    </location>
</feature>
<reference evidence="14 15" key="1">
    <citation type="submission" date="2015-06" db="EMBL/GenBank/DDBJ databases">
        <title>Talaromyces atroroseus IBT 11181 draft genome.</title>
        <authorList>
            <person name="Rasmussen K.B."/>
            <person name="Rasmussen S."/>
            <person name="Petersen B."/>
            <person name="Sicheritz-Ponten T."/>
            <person name="Mortensen U.H."/>
            <person name="Thrane U."/>
        </authorList>
    </citation>
    <scope>NUCLEOTIDE SEQUENCE [LARGE SCALE GENOMIC DNA]</scope>
    <source>
        <strain evidence="14 15">IBT 11181</strain>
    </source>
</reference>
<keyword evidence="2" id="KW-0547">Nucleotide-binding</keyword>
<dbReference type="EC" id="5.6.2.4" evidence="9"/>
<dbReference type="Pfam" id="PF00270">
    <property type="entry name" value="DEAD"/>
    <property type="match status" value="1"/>
</dbReference>
<evidence type="ECO:0000313" key="15">
    <source>
        <dbReference type="Proteomes" id="UP000214365"/>
    </source>
</evidence>
<dbReference type="GeneID" id="31003526"/>
<dbReference type="PANTHER" id="PTHR47835:SF3">
    <property type="entry name" value="HELICASE FOR MEIOSIS 1"/>
    <property type="match status" value="1"/>
</dbReference>
<evidence type="ECO:0000256" key="11">
    <source>
        <dbReference type="SAM" id="MobiDB-lite"/>
    </source>
</evidence>
<dbReference type="Pfam" id="PF02889">
    <property type="entry name" value="Sec63"/>
    <property type="match status" value="1"/>
</dbReference>
<dbReference type="GO" id="GO:0043138">
    <property type="term" value="F:3'-5' DNA helicase activity"/>
    <property type="evidence" value="ECO:0007669"/>
    <property type="project" value="UniProtKB-EC"/>
</dbReference>
<evidence type="ECO:0000256" key="9">
    <source>
        <dbReference type="ARBA" id="ARBA00034808"/>
    </source>
</evidence>
<dbReference type="InterPro" id="IPR052247">
    <property type="entry name" value="Meiotic_Crossover_Helicase"/>
</dbReference>
<evidence type="ECO:0000256" key="8">
    <source>
        <dbReference type="ARBA" id="ARBA00034617"/>
    </source>
</evidence>
<dbReference type="InterPro" id="IPR011545">
    <property type="entry name" value="DEAD/DEAH_box_helicase_dom"/>
</dbReference>
<dbReference type="PANTHER" id="PTHR47835">
    <property type="entry name" value="HFM1, ATP DEPENDENT DNA HELICASE HOMOLOG"/>
    <property type="match status" value="1"/>
</dbReference>
<dbReference type="STRING" id="1441469.A0A225B430"/>
<gene>
    <name evidence="14" type="ORF">UA08_03771</name>
</gene>
<organism evidence="14 15">
    <name type="scientific">Talaromyces atroroseus</name>
    <dbReference type="NCBI Taxonomy" id="1441469"/>
    <lineage>
        <taxon>Eukaryota</taxon>
        <taxon>Fungi</taxon>
        <taxon>Dikarya</taxon>
        <taxon>Ascomycota</taxon>
        <taxon>Pezizomycotina</taxon>
        <taxon>Eurotiomycetes</taxon>
        <taxon>Eurotiomycetidae</taxon>
        <taxon>Eurotiales</taxon>
        <taxon>Trichocomaceae</taxon>
        <taxon>Talaromyces</taxon>
        <taxon>Talaromyces sect. Trachyspermi</taxon>
    </lineage>
</organism>
<evidence type="ECO:0000256" key="3">
    <source>
        <dbReference type="ARBA" id="ARBA00022801"/>
    </source>
</evidence>
<feature type="region of interest" description="Disordered" evidence="11">
    <location>
        <begin position="1098"/>
        <end position="1142"/>
    </location>
</feature>
<dbReference type="FunFam" id="1.10.10.10:FF:000012">
    <property type="entry name" value="U5 small nuclear ribonucleoprotein helicase"/>
    <property type="match status" value="1"/>
</dbReference>
<feature type="region of interest" description="Disordered" evidence="11">
    <location>
        <begin position="1041"/>
        <end position="1069"/>
    </location>
</feature>
<evidence type="ECO:0000256" key="7">
    <source>
        <dbReference type="ARBA" id="ARBA00023254"/>
    </source>
</evidence>
<feature type="domain" description="Helicase ATP-binding" evidence="12">
    <location>
        <begin position="174"/>
        <end position="348"/>
    </location>
</feature>
<dbReference type="SUPFAM" id="SSF52540">
    <property type="entry name" value="P-loop containing nucleoside triphosphate hydrolases"/>
    <property type="match status" value="1"/>
</dbReference>
<feature type="compositionally biased region" description="Basic and acidic residues" evidence="11">
    <location>
        <begin position="1098"/>
        <end position="1118"/>
    </location>
</feature>
<dbReference type="GO" id="GO:0005524">
    <property type="term" value="F:ATP binding"/>
    <property type="evidence" value="ECO:0007669"/>
    <property type="project" value="UniProtKB-KW"/>
</dbReference>
<feature type="region of interest" description="Disordered" evidence="11">
    <location>
        <begin position="1205"/>
        <end position="1277"/>
    </location>
</feature>
<comment type="catalytic activity">
    <reaction evidence="10">
        <text>ATP + H2O = ADP + phosphate + H(+)</text>
        <dbReference type="Rhea" id="RHEA:13065"/>
        <dbReference type="ChEBI" id="CHEBI:15377"/>
        <dbReference type="ChEBI" id="CHEBI:15378"/>
        <dbReference type="ChEBI" id="CHEBI:30616"/>
        <dbReference type="ChEBI" id="CHEBI:43474"/>
        <dbReference type="ChEBI" id="CHEBI:456216"/>
        <dbReference type="EC" id="5.6.2.4"/>
    </reaction>
</comment>
<dbReference type="InterPro" id="IPR004179">
    <property type="entry name" value="Sec63-dom"/>
</dbReference>
<dbReference type="InterPro" id="IPR014001">
    <property type="entry name" value="Helicase_ATP-bd"/>
</dbReference>
<feature type="compositionally biased region" description="Basic and acidic residues" evidence="11">
    <location>
        <begin position="1253"/>
        <end position="1264"/>
    </location>
</feature>
<dbReference type="PROSITE" id="PS51194">
    <property type="entry name" value="HELICASE_CTER"/>
    <property type="match status" value="1"/>
</dbReference>
<dbReference type="RefSeq" id="XP_020121726.1">
    <property type="nucleotide sequence ID" value="XM_020266107.1"/>
</dbReference>
<comment type="similarity">
    <text evidence="1">Belongs to the helicase family. SKI2 subfamily.</text>
</comment>
<dbReference type="SUPFAM" id="SSF46785">
    <property type="entry name" value="Winged helix' DNA-binding domain"/>
    <property type="match status" value="1"/>
</dbReference>
<evidence type="ECO:0000259" key="13">
    <source>
        <dbReference type="PROSITE" id="PS51194"/>
    </source>
</evidence>
<comment type="caution">
    <text evidence="14">The sequence shown here is derived from an EMBL/GenBank/DDBJ whole genome shotgun (WGS) entry which is preliminary data.</text>
</comment>
<dbReference type="InterPro" id="IPR001650">
    <property type="entry name" value="Helicase_C-like"/>
</dbReference>
<keyword evidence="4" id="KW-0347">Helicase</keyword>
<evidence type="ECO:0000256" key="4">
    <source>
        <dbReference type="ARBA" id="ARBA00022806"/>
    </source>
</evidence>
<keyword evidence="7" id="KW-0469">Meiosis</keyword>
<keyword evidence="5" id="KW-0067">ATP-binding</keyword>
<dbReference type="EMBL" id="LFMY01000004">
    <property type="protein sequence ID" value="OKL61605.1"/>
    <property type="molecule type" value="Genomic_DNA"/>
</dbReference>
<dbReference type="CDD" id="cd18795">
    <property type="entry name" value="SF2_C_Ski2"/>
    <property type="match status" value="1"/>
</dbReference>
<evidence type="ECO:0000313" key="14">
    <source>
        <dbReference type="EMBL" id="OKL61605.1"/>
    </source>
</evidence>
<keyword evidence="15" id="KW-1185">Reference proteome</keyword>
<feature type="region of interest" description="Disordered" evidence="11">
    <location>
        <begin position="53"/>
        <end position="80"/>
    </location>
</feature>
<proteinExistence type="inferred from homology"/>
<accession>A0A225B430</accession>
<evidence type="ECO:0000256" key="5">
    <source>
        <dbReference type="ARBA" id="ARBA00022840"/>
    </source>
</evidence>
<comment type="catalytic activity">
    <reaction evidence="8">
        <text>Couples ATP hydrolysis with the unwinding of duplex DNA by translocating in the 3'-5' direction.</text>
        <dbReference type="EC" id="5.6.2.4"/>
    </reaction>
</comment>